<dbReference type="Proteomes" id="UP000295620">
    <property type="component" value="Unassembled WGS sequence"/>
</dbReference>
<feature type="signal peptide" evidence="1">
    <location>
        <begin position="1"/>
        <end position="20"/>
    </location>
</feature>
<dbReference type="InterPro" id="IPR021109">
    <property type="entry name" value="Peptidase_aspartic_dom_sf"/>
</dbReference>
<dbReference type="RefSeq" id="WP_133576692.1">
    <property type="nucleotide sequence ID" value="NZ_SNYC01000005.1"/>
</dbReference>
<dbReference type="EMBL" id="SNYC01000005">
    <property type="protein sequence ID" value="TDQ08307.1"/>
    <property type="molecule type" value="Genomic_DNA"/>
</dbReference>
<reference evidence="2 3" key="1">
    <citation type="submission" date="2019-03" db="EMBL/GenBank/DDBJ databases">
        <title>Genomic Encyclopedia of Archaeal and Bacterial Type Strains, Phase II (KMG-II): from individual species to whole genera.</title>
        <authorList>
            <person name="Goeker M."/>
        </authorList>
    </citation>
    <scope>NUCLEOTIDE SEQUENCE [LARGE SCALE GENOMIC DNA]</scope>
    <source>
        <strain evidence="2 3">DSM 19035</strain>
    </source>
</reference>
<dbReference type="GO" id="GO:0006508">
    <property type="term" value="P:proteolysis"/>
    <property type="evidence" value="ECO:0007669"/>
    <property type="project" value="InterPro"/>
</dbReference>
<dbReference type="AlphaFoldDB" id="A0A4R6SSN1"/>
<dbReference type="InterPro" id="IPR001969">
    <property type="entry name" value="Aspartic_peptidase_AS"/>
</dbReference>
<feature type="chain" id="PRO_5020529742" description="Aspartyl protease" evidence="1">
    <location>
        <begin position="21"/>
        <end position="311"/>
    </location>
</feature>
<organism evidence="2 3">
    <name type="scientific">Pedobacter metabolipauper</name>
    <dbReference type="NCBI Taxonomy" id="425513"/>
    <lineage>
        <taxon>Bacteria</taxon>
        <taxon>Pseudomonadati</taxon>
        <taxon>Bacteroidota</taxon>
        <taxon>Sphingobacteriia</taxon>
        <taxon>Sphingobacteriales</taxon>
        <taxon>Sphingobacteriaceae</taxon>
        <taxon>Pedobacter</taxon>
    </lineage>
</organism>
<proteinExistence type="predicted"/>
<keyword evidence="3" id="KW-1185">Reference proteome</keyword>
<keyword evidence="1" id="KW-0732">Signal</keyword>
<evidence type="ECO:0000313" key="3">
    <source>
        <dbReference type="Proteomes" id="UP000295620"/>
    </source>
</evidence>
<sequence>MILRISIAFLLFVSTATANAQDVKWIPFKWTDDTISGKYFDKFSIVIPVKIDNIPANFNMQFDLGAVKTVIYGNSIQPYLDVYPNLKNKIDTSKKFLIQGTNNPMFTNMVLQMGTTSFKGIDIGYFKGFGSKIDRDSILSNTEKHIGTIGPDLFQNKILIIDYLQKRIGICEELPKPYKSAAFQPFKSDDGRPKIPLLINDKTEDVMFDTGSSIFTLTTTKKDALQVASPKIIDSLSVFSWGKKLTYYGVKTNKPIKFGNKVLNGSLVYYDEQETFQDFYKFVKIWGLAGNVFFLKNTVIIDYKNKIFGVL</sequence>
<accession>A0A4R6SSN1</accession>
<evidence type="ECO:0008006" key="4">
    <source>
        <dbReference type="Google" id="ProtNLM"/>
    </source>
</evidence>
<dbReference type="Gene3D" id="2.40.70.10">
    <property type="entry name" value="Acid Proteases"/>
    <property type="match status" value="1"/>
</dbReference>
<evidence type="ECO:0000256" key="1">
    <source>
        <dbReference type="SAM" id="SignalP"/>
    </source>
</evidence>
<dbReference type="OrthoDB" id="1098576at2"/>
<dbReference type="PROSITE" id="PS00141">
    <property type="entry name" value="ASP_PROTEASE"/>
    <property type="match status" value="1"/>
</dbReference>
<name>A0A4R6SSN1_9SPHI</name>
<protein>
    <recommendedName>
        <fullName evidence="4">Aspartyl protease</fullName>
    </recommendedName>
</protein>
<gene>
    <name evidence="2" type="ORF">ATK78_2816</name>
</gene>
<evidence type="ECO:0000313" key="2">
    <source>
        <dbReference type="EMBL" id="TDQ08307.1"/>
    </source>
</evidence>
<dbReference type="GO" id="GO:0004190">
    <property type="term" value="F:aspartic-type endopeptidase activity"/>
    <property type="evidence" value="ECO:0007669"/>
    <property type="project" value="InterPro"/>
</dbReference>
<comment type="caution">
    <text evidence="2">The sequence shown here is derived from an EMBL/GenBank/DDBJ whole genome shotgun (WGS) entry which is preliminary data.</text>
</comment>